<name>A0A397Y749_BRACM</name>
<feature type="compositionally biased region" description="Low complexity" evidence="1">
    <location>
        <begin position="323"/>
        <end position="336"/>
    </location>
</feature>
<reference evidence="3 4" key="1">
    <citation type="submission" date="2018-06" db="EMBL/GenBank/DDBJ databases">
        <title>WGS assembly of Brassica rapa FPsc.</title>
        <authorList>
            <person name="Bowman J."/>
            <person name="Kohchi T."/>
            <person name="Yamato K."/>
            <person name="Jenkins J."/>
            <person name="Shu S."/>
            <person name="Ishizaki K."/>
            <person name="Yamaoka S."/>
            <person name="Nishihama R."/>
            <person name="Nakamura Y."/>
            <person name="Berger F."/>
            <person name="Adam C."/>
            <person name="Aki S."/>
            <person name="Althoff F."/>
            <person name="Araki T."/>
            <person name="Arteaga-Vazquez M."/>
            <person name="Balasubrmanian S."/>
            <person name="Bauer D."/>
            <person name="Boehm C."/>
            <person name="Briginshaw L."/>
            <person name="Caballero-Perez J."/>
            <person name="Catarino B."/>
            <person name="Chen F."/>
            <person name="Chiyoda S."/>
            <person name="Chovatia M."/>
            <person name="Davies K."/>
            <person name="Delmans M."/>
            <person name="Demura T."/>
            <person name="Dierschke T."/>
            <person name="Dolan L."/>
            <person name="Dorantes-Acosta A."/>
            <person name="Eklund D."/>
            <person name="Florent S."/>
            <person name="Flores-Sandoval E."/>
            <person name="Fujiyama A."/>
            <person name="Fukuzawa H."/>
            <person name="Galik B."/>
            <person name="Grimanelli D."/>
            <person name="Grimwood J."/>
            <person name="Grossniklaus U."/>
            <person name="Hamada T."/>
            <person name="Haseloff J."/>
            <person name="Hetherington A."/>
            <person name="Higo A."/>
            <person name="Hirakawa Y."/>
            <person name="Hundley H."/>
            <person name="Ikeda Y."/>
            <person name="Inoue K."/>
            <person name="Inoue S."/>
            <person name="Ishida S."/>
            <person name="Jia Q."/>
            <person name="Kakita M."/>
            <person name="Kanazawa T."/>
            <person name="Kawai Y."/>
            <person name="Kawashima T."/>
            <person name="Kennedy M."/>
            <person name="Kinose K."/>
            <person name="Kinoshita T."/>
            <person name="Kohara Y."/>
            <person name="Koide E."/>
            <person name="Komatsu K."/>
            <person name="Kopischke S."/>
            <person name="Kubo M."/>
            <person name="Kyozuka J."/>
            <person name="Lagercrantz U."/>
            <person name="Lin S."/>
            <person name="Lindquist E."/>
            <person name="Lipzen A."/>
            <person name="Lu C."/>
            <person name="Luna E."/>
            <person name="Martienssen R."/>
            <person name="Minamino N."/>
            <person name="Mizutani M."/>
            <person name="Mizutani M."/>
            <person name="Mochizuki N."/>
            <person name="Monte I."/>
            <person name="Mosher R."/>
            <person name="Nagasaki H."/>
            <person name="Nakagami H."/>
            <person name="Naramoto S."/>
            <person name="Nishitani K."/>
            <person name="Ohtani M."/>
            <person name="Okamoto T."/>
            <person name="Okumura M."/>
            <person name="Phillips J."/>
            <person name="Pollak B."/>
            <person name="Reinders A."/>
            <person name="Roevekamp M."/>
            <person name="Sano R."/>
            <person name="Sawa S."/>
            <person name="Schmid M."/>
            <person name="Shirakawa M."/>
            <person name="Solano R."/>
            <person name="Spunde A."/>
            <person name="Suetsugu N."/>
            <person name="Sugano S."/>
            <person name="Sugiyama A."/>
            <person name="Sun R."/>
            <person name="Suzuki Y."/>
            <person name="Takenaka M."/>
            <person name="Takezawa D."/>
            <person name="Tomogane H."/>
            <person name="Tsuzuki M."/>
            <person name="Ueda T."/>
            <person name="Umeda M."/>
            <person name="Ward J."/>
            <person name="Watanabe Y."/>
            <person name="Yazaki K."/>
            <person name="Yokoyama R."/>
            <person name="Yoshitake Y."/>
            <person name="Yotsui I."/>
            <person name="Zachgo S."/>
            <person name="Schmutz J."/>
        </authorList>
    </citation>
    <scope>NUCLEOTIDE SEQUENCE [LARGE SCALE GENOMIC DNA]</scope>
    <source>
        <strain evidence="4">cv. B-3</strain>
    </source>
</reference>
<feature type="compositionally biased region" description="Basic and acidic residues" evidence="1">
    <location>
        <begin position="176"/>
        <end position="194"/>
    </location>
</feature>
<dbReference type="AlphaFoldDB" id="A0A397Y749"/>
<feature type="compositionally biased region" description="Basic and acidic residues" evidence="1">
    <location>
        <begin position="583"/>
        <end position="599"/>
    </location>
</feature>
<feature type="compositionally biased region" description="Basic and acidic residues" evidence="1">
    <location>
        <begin position="367"/>
        <end position="390"/>
    </location>
</feature>
<dbReference type="Pfam" id="PF14111">
    <property type="entry name" value="DUF4283"/>
    <property type="match status" value="1"/>
</dbReference>
<evidence type="ECO:0000256" key="1">
    <source>
        <dbReference type="SAM" id="MobiDB-lite"/>
    </source>
</evidence>
<feature type="compositionally biased region" description="Basic and acidic residues" evidence="1">
    <location>
        <begin position="525"/>
        <end position="540"/>
    </location>
</feature>
<evidence type="ECO:0000259" key="2">
    <source>
        <dbReference type="Pfam" id="PF14111"/>
    </source>
</evidence>
<evidence type="ECO:0000313" key="3">
    <source>
        <dbReference type="EMBL" id="RID49422.1"/>
    </source>
</evidence>
<feature type="compositionally biased region" description="Basic and acidic residues" evidence="1">
    <location>
        <begin position="479"/>
        <end position="493"/>
    </location>
</feature>
<feature type="region of interest" description="Disordered" evidence="1">
    <location>
        <begin position="475"/>
        <end position="626"/>
    </location>
</feature>
<feature type="compositionally biased region" description="Basic and acidic residues" evidence="1">
    <location>
        <begin position="201"/>
        <end position="252"/>
    </location>
</feature>
<feature type="domain" description="DUF4283" evidence="2">
    <location>
        <begin position="20"/>
        <end position="74"/>
    </location>
</feature>
<sequence length="626" mass="72896">MFHSDGRSVEALLIHMPKRRIWDVEGRVRGTNLGNNRFHFDFDKEEDLLKVLDKRPCHFNRWSFSLERWTPTIKEEFPNSLPFWAVVSVFDKADVDRSRVRVFVNGDLPLKFECKVTIQYEDLYRYCYSCKRISHEEGTCPELNDNQRERYRLARIDQKDKEDRATKEAFSQPQRSPRDYTDIYNRESRGRELRSIYQEAPESRRDGRREEERYNDLRKHLKERRDAHSKNVWKRLEPGNHSELPRDRERYHPYQHSSGALSKGRTRDAASSSEWRPKRVQENRYEQQPTKHRDQGFMGSRSRMSMDSQRTISENPKRLGAISSGRGRNSRSPPSGVLEWRPVNRERVTEKPRGLLKKNTLPTNFKDNPEEEVRADSIRRRSNSNDHDLGKGSQSIHGMEAVSTERTQVEGANITAEKAPLSSDLDQVMHLEEDPKKGQETEKDREEKELEKSIAEFADHDMTEDMINEDDLLADFEEMEKQTQAEDKEDGRIEAISQLSPQRPHNKTAEEAAPTDKQIKKRVLKEKFQDDSSKNQRNHQESQQITTLGKKRGARSPDLKGAAASRKLATRGRLSPKPKTMKTAREISYDSRKGPRHEVYPSAIKSRKPVSTLGSMVSQKPSSSKI</sequence>
<feature type="compositionally biased region" description="Polar residues" evidence="1">
    <location>
        <begin position="612"/>
        <end position="626"/>
    </location>
</feature>
<organism evidence="3 4">
    <name type="scientific">Brassica campestris</name>
    <name type="common">Field mustard</name>
    <dbReference type="NCBI Taxonomy" id="3711"/>
    <lineage>
        <taxon>Eukaryota</taxon>
        <taxon>Viridiplantae</taxon>
        <taxon>Streptophyta</taxon>
        <taxon>Embryophyta</taxon>
        <taxon>Tracheophyta</taxon>
        <taxon>Spermatophyta</taxon>
        <taxon>Magnoliopsida</taxon>
        <taxon>eudicotyledons</taxon>
        <taxon>Gunneridae</taxon>
        <taxon>Pentapetalae</taxon>
        <taxon>rosids</taxon>
        <taxon>malvids</taxon>
        <taxon>Brassicales</taxon>
        <taxon>Brassicaceae</taxon>
        <taxon>Brassiceae</taxon>
        <taxon>Brassica</taxon>
    </lineage>
</organism>
<dbReference type="InterPro" id="IPR025558">
    <property type="entry name" value="DUF4283"/>
</dbReference>
<feature type="compositionally biased region" description="Polar residues" evidence="1">
    <location>
        <begin position="302"/>
        <end position="314"/>
    </location>
</feature>
<feature type="region of interest" description="Disordered" evidence="1">
    <location>
        <begin position="416"/>
        <end position="450"/>
    </location>
</feature>
<dbReference type="EMBL" id="CM010635">
    <property type="protein sequence ID" value="RID49422.1"/>
    <property type="molecule type" value="Genomic_DNA"/>
</dbReference>
<feature type="compositionally biased region" description="Basic and acidic residues" evidence="1">
    <location>
        <begin position="342"/>
        <end position="353"/>
    </location>
</feature>
<feature type="compositionally biased region" description="Basic and acidic residues" evidence="1">
    <location>
        <begin position="275"/>
        <end position="295"/>
    </location>
</feature>
<dbReference type="Proteomes" id="UP000264353">
    <property type="component" value="Chromosome A8"/>
</dbReference>
<evidence type="ECO:0000313" key="4">
    <source>
        <dbReference type="Proteomes" id="UP000264353"/>
    </source>
</evidence>
<proteinExistence type="predicted"/>
<feature type="compositionally biased region" description="Basic residues" evidence="1">
    <location>
        <begin position="568"/>
        <end position="582"/>
    </location>
</feature>
<feature type="region of interest" description="Disordered" evidence="1">
    <location>
        <begin position="155"/>
        <end position="400"/>
    </location>
</feature>
<feature type="compositionally biased region" description="Basic and acidic residues" evidence="1">
    <location>
        <begin position="155"/>
        <end position="167"/>
    </location>
</feature>
<protein>
    <recommendedName>
        <fullName evidence="2">DUF4283 domain-containing protein</fullName>
    </recommendedName>
</protein>
<gene>
    <name evidence="3" type="ORF">BRARA_H00223</name>
</gene>
<accession>A0A397Y749</accession>
<feature type="compositionally biased region" description="Basic and acidic residues" evidence="1">
    <location>
        <begin position="427"/>
        <end position="450"/>
    </location>
</feature>